<dbReference type="Pfam" id="PF22200">
    <property type="entry name" value="ExsA_N"/>
    <property type="match status" value="1"/>
</dbReference>
<evidence type="ECO:0000259" key="4">
    <source>
        <dbReference type="PROSITE" id="PS01124"/>
    </source>
</evidence>
<keyword evidence="6" id="KW-1185">Reference proteome</keyword>
<evidence type="ECO:0000256" key="1">
    <source>
        <dbReference type="ARBA" id="ARBA00023015"/>
    </source>
</evidence>
<dbReference type="InterPro" id="IPR020449">
    <property type="entry name" value="Tscrpt_reg_AraC-type_HTH"/>
</dbReference>
<dbReference type="SUPFAM" id="SSF46689">
    <property type="entry name" value="Homeodomain-like"/>
    <property type="match status" value="1"/>
</dbReference>
<accession>A0A368W1H9</accession>
<name>A0A368W1H9_9BACL</name>
<feature type="domain" description="HTH araC/xylS-type" evidence="4">
    <location>
        <begin position="202"/>
        <end position="301"/>
    </location>
</feature>
<keyword evidence="2" id="KW-0238">DNA-binding</keyword>
<dbReference type="SUPFAM" id="SSF51215">
    <property type="entry name" value="Regulatory protein AraC"/>
    <property type="match status" value="1"/>
</dbReference>
<evidence type="ECO:0000313" key="6">
    <source>
        <dbReference type="Proteomes" id="UP000252415"/>
    </source>
</evidence>
<dbReference type="Gene3D" id="1.10.10.60">
    <property type="entry name" value="Homeodomain-like"/>
    <property type="match status" value="1"/>
</dbReference>
<dbReference type="SMART" id="SM00342">
    <property type="entry name" value="HTH_ARAC"/>
    <property type="match status" value="1"/>
</dbReference>
<dbReference type="GO" id="GO:0003700">
    <property type="term" value="F:DNA-binding transcription factor activity"/>
    <property type="evidence" value="ECO:0007669"/>
    <property type="project" value="InterPro"/>
</dbReference>
<keyword evidence="1" id="KW-0805">Transcription regulation</keyword>
<dbReference type="InterPro" id="IPR018062">
    <property type="entry name" value="HTH_AraC-typ_CS"/>
</dbReference>
<dbReference type="Pfam" id="PF12833">
    <property type="entry name" value="HTH_18"/>
    <property type="match status" value="1"/>
</dbReference>
<dbReference type="AlphaFoldDB" id="A0A368W1H9"/>
<comment type="caution">
    <text evidence="5">The sequence shown here is derived from an EMBL/GenBank/DDBJ whole genome shotgun (WGS) entry which is preliminary data.</text>
</comment>
<dbReference type="InterPro" id="IPR054015">
    <property type="entry name" value="ExsA-like_N"/>
</dbReference>
<reference evidence="5 6" key="1">
    <citation type="submission" date="2018-07" db="EMBL/GenBank/DDBJ databases">
        <title>Genomic Encyclopedia of Type Strains, Phase III (KMG-III): the genomes of soil and plant-associated and newly described type strains.</title>
        <authorList>
            <person name="Whitman W."/>
        </authorList>
    </citation>
    <scope>NUCLEOTIDE SEQUENCE [LARGE SCALE GENOMIC DNA]</scope>
    <source>
        <strain evidence="5 6">CECT 7506</strain>
    </source>
</reference>
<proteinExistence type="predicted"/>
<dbReference type="PRINTS" id="PR00032">
    <property type="entry name" value="HTHARAC"/>
</dbReference>
<keyword evidence="3" id="KW-0804">Transcription</keyword>
<dbReference type="PANTHER" id="PTHR43280:SF2">
    <property type="entry name" value="HTH-TYPE TRANSCRIPTIONAL REGULATOR EXSA"/>
    <property type="match status" value="1"/>
</dbReference>
<dbReference type="EMBL" id="QPJD01000006">
    <property type="protein sequence ID" value="RCW48339.1"/>
    <property type="molecule type" value="Genomic_DNA"/>
</dbReference>
<organism evidence="5 6">
    <name type="scientific">Paenibacillus prosopidis</name>
    <dbReference type="NCBI Taxonomy" id="630520"/>
    <lineage>
        <taxon>Bacteria</taxon>
        <taxon>Bacillati</taxon>
        <taxon>Bacillota</taxon>
        <taxon>Bacilli</taxon>
        <taxon>Bacillales</taxon>
        <taxon>Paenibacillaceae</taxon>
        <taxon>Paenibacillus</taxon>
    </lineage>
</organism>
<evidence type="ECO:0000313" key="5">
    <source>
        <dbReference type="EMBL" id="RCW48339.1"/>
    </source>
</evidence>
<dbReference type="PROSITE" id="PS01124">
    <property type="entry name" value="HTH_ARAC_FAMILY_2"/>
    <property type="match status" value="1"/>
</dbReference>
<dbReference type="GO" id="GO:0043565">
    <property type="term" value="F:sequence-specific DNA binding"/>
    <property type="evidence" value="ECO:0007669"/>
    <property type="project" value="InterPro"/>
</dbReference>
<dbReference type="PROSITE" id="PS00041">
    <property type="entry name" value="HTH_ARAC_FAMILY_1"/>
    <property type="match status" value="1"/>
</dbReference>
<dbReference type="InterPro" id="IPR037923">
    <property type="entry name" value="HTH-like"/>
</dbReference>
<gene>
    <name evidence="5" type="ORF">DFP97_10639</name>
</gene>
<evidence type="ECO:0000256" key="3">
    <source>
        <dbReference type="ARBA" id="ARBA00023163"/>
    </source>
</evidence>
<dbReference type="Proteomes" id="UP000252415">
    <property type="component" value="Unassembled WGS sequence"/>
</dbReference>
<protein>
    <submittedName>
        <fullName evidence="5">Helix-turn-helix protein</fullName>
    </submittedName>
</protein>
<dbReference type="PANTHER" id="PTHR43280">
    <property type="entry name" value="ARAC-FAMILY TRANSCRIPTIONAL REGULATOR"/>
    <property type="match status" value="1"/>
</dbReference>
<sequence length="313" mass="36092">MNNKEEIQLFLRAEKVIKVPHGLAREPLNQGILKMKGLTVVESCTFTKGLKGTMFLEDHLLLFVLEGTYTVRFGSQEYIVRKNEMVLLQKSIMVEYEKSGEEGSDYVLDYMMFFLKEELLTEFIKMVYLESNYPSALVPVSVKAVNERLITYIYSLKLYFKETDNIRDGLIKVKLLELLFDVADADEQFLYQFLLLKRTKRKSITEVVEQNLTNPVSLNDLAYLSGRSLSAFKRDFQAIYNTTSPVRWIRNRRLDIAKEMLLNTTLSVTDICFSTGFESVAHFSKVFKERFGVAPSTCKQPLQKPNHGAPLKI</sequence>
<evidence type="ECO:0000256" key="2">
    <source>
        <dbReference type="ARBA" id="ARBA00023125"/>
    </source>
</evidence>
<dbReference type="InterPro" id="IPR009057">
    <property type="entry name" value="Homeodomain-like_sf"/>
</dbReference>
<dbReference type="InterPro" id="IPR018060">
    <property type="entry name" value="HTH_AraC"/>
</dbReference>